<evidence type="ECO:0000313" key="4">
    <source>
        <dbReference type="EMBL" id="GMH79602.1"/>
    </source>
</evidence>
<dbReference type="Pfam" id="PF02854">
    <property type="entry name" value="MIF4G"/>
    <property type="match status" value="1"/>
</dbReference>
<keyword evidence="5" id="KW-1185">Reference proteome</keyword>
<evidence type="ECO:0000256" key="2">
    <source>
        <dbReference type="SAM" id="MobiDB-lite"/>
    </source>
</evidence>
<feature type="compositionally biased region" description="Acidic residues" evidence="2">
    <location>
        <begin position="613"/>
        <end position="627"/>
    </location>
</feature>
<feature type="region of interest" description="Disordered" evidence="2">
    <location>
        <begin position="1282"/>
        <end position="1309"/>
    </location>
</feature>
<evidence type="ECO:0000313" key="5">
    <source>
        <dbReference type="Proteomes" id="UP001165122"/>
    </source>
</evidence>
<feature type="compositionally biased region" description="Low complexity" evidence="2">
    <location>
        <begin position="111"/>
        <end position="125"/>
    </location>
</feature>
<keyword evidence="1" id="KW-0175">Coiled coil</keyword>
<feature type="compositionally biased region" description="Basic and acidic residues" evidence="2">
    <location>
        <begin position="628"/>
        <end position="639"/>
    </location>
</feature>
<feature type="region of interest" description="Disordered" evidence="2">
    <location>
        <begin position="1395"/>
        <end position="1419"/>
    </location>
</feature>
<comment type="caution">
    <text evidence="4">The sequence shown here is derived from an EMBL/GenBank/DDBJ whole genome shotgun (WGS) entry which is preliminary data.</text>
</comment>
<protein>
    <recommendedName>
        <fullName evidence="3">MIF4G domain-containing protein</fullName>
    </recommendedName>
</protein>
<dbReference type="InterPro" id="IPR039762">
    <property type="entry name" value="Nmd2/UPF2"/>
</dbReference>
<name>A0A9W7AWH4_9STRA</name>
<dbReference type="InterPro" id="IPR003890">
    <property type="entry name" value="MIF4G-like_typ-3"/>
</dbReference>
<dbReference type="Proteomes" id="UP001165122">
    <property type="component" value="Unassembled WGS sequence"/>
</dbReference>
<organism evidence="4 5">
    <name type="scientific">Triparma laevis f. longispina</name>
    <dbReference type="NCBI Taxonomy" id="1714387"/>
    <lineage>
        <taxon>Eukaryota</taxon>
        <taxon>Sar</taxon>
        <taxon>Stramenopiles</taxon>
        <taxon>Ochrophyta</taxon>
        <taxon>Bolidophyceae</taxon>
        <taxon>Parmales</taxon>
        <taxon>Triparmaceae</taxon>
        <taxon>Triparma</taxon>
    </lineage>
</organism>
<dbReference type="OrthoDB" id="27832at2759"/>
<dbReference type="InterPro" id="IPR016024">
    <property type="entry name" value="ARM-type_fold"/>
</dbReference>
<gene>
    <name evidence="4" type="ORF">TrLO_g6270</name>
</gene>
<feature type="compositionally biased region" description="Low complexity" evidence="2">
    <location>
        <begin position="17"/>
        <end position="46"/>
    </location>
</feature>
<feature type="region of interest" description="Disordered" evidence="2">
    <location>
        <begin position="1010"/>
        <end position="1047"/>
    </location>
</feature>
<feature type="domain" description="MIF4G" evidence="3">
    <location>
        <begin position="654"/>
        <end position="877"/>
    </location>
</feature>
<dbReference type="Gene3D" id="1.25.40.180">
    <property type="match status" value="3"/>
</dbReference>
<feature type="compositionally biased region" description="Acidic residues" evidence="2">
    <location>
        <begin position="1173"/>
        <end position="1231"/>
    </location>
</feature>
<dbReference type="PANTHER" id="PTHR12839:SF7">
    <property type="entry name" value="REGULATOR OF NONSENSE TRANSCRIPTS 2"/>
    <property type="match status" value="1"/>
</dbReference>
<feature type="coiled-coil region" evidence="1">
    <location>
        <begin position="1339"/>
        <end position="1366"/>
    </location>
</feature>
<feature type="compositionally biased region" description="Gly residues" evidence="2">
    <location>
        <begin position="84"/>
        <end position="110"/>
    </location>
</feature>
<dbReference type="GO" id="GO:0003723">
    <property type="term" value="F:RNA binding"/>
    <property type="evidence" value="ECO:0007669"/>
    <property type="project" value="InterPro"/>
</dbReference>
<reference evidence="5" key="1">
    <citation type="journal article" date="2023" name="Commun. Biol.">
        <title>Genome analysis of Parmales, the sister group of diatoms, reveals the evolutionary specialization of diatoms from phago-mixotrophs to photoautotrophs.</title>
        <authorList>
            <person name="Ban H."/>
            <person name="Sato S."/>
            <person name="Yoshikawa S."/>
            <person name="Yamada K."/>
            <person name="Nakamura Y."/>
            <person name="Ichinomiya M."/>
            <person name="Sato N."/>
            <person name="Blanc-Mathieu R."/>
            <person name="Endo H."/>
            <person name="Kuwata A."/>
            <person name="Ogata H."/>
        </authorList>
    </citation>
    <scope>NUCLEOTIDE SEQUENCE [LARGE SCALE GENOMIC DNA]</scope>
    <source>
        <strain evidence="5">NIES 3700</strain>
    </source>
</reference>
<evidence type="ECO:0000256" key="1">
    <source>
        <dbReference type="SAM" id="Coils"/>
    </source>
</evidence>
<feature type="region of interest" description="Disordered" evidence="2">
    <location>
        <begin position="601"/>
        <end position="647"/>
    </location>
</feature>
<sequence>MEGRGRGGGRGRGSGGRNPSSGRGIVNPGTQTSSSSSAQKPPQKSTNQSPKPGRGGDGQDGSSNSSGRGGRKNNRKGKEKEQSGGRGGGGRGSGGRGGGGRGGGGNGGGSSNNSGGNNTTTNNNSKHPPPKSSSKSSSIESARLAGLAVVSKKKNEEAARQKTLAREAAKKQADEVKRKEEEERMEVKRMEEEKERARKKMESQLEKAKLVESYISTIKSRIASRENNISENLLSSRKAHKLLITSKKLSSDLKKTSAFVKKVKTNLTLKDTSNFLKDCTTLNLTRYFDEIHSSLIECKIKPVDVPCLISIVEKLNSLYPDFLESLLTRYQQVLKGKDPYAKTLEAGELLKLKRFTFRVFCTLFLIGVHDDSKTILKNIITITGYDKETDNYVVEDAVGCVGFCRWGFPEFGGGRVRRGGREEVREVKGEEGLKEFEDLLSSCTSFVDADVSSKIIKHLLNAYSTLQESLLQTSSKMAKMLKRAEKDKLLLGALPEDRAKNLEKAVKIRESLMKNVINFGEEMGMEEVQLEEDSEEEEEQSTGISIVYKDNSEKENSALPYVDRESKIFYTSVPNLLPTMPRELLGFSEDEFSKIVEDNDRKYGLQNNNPDSETIDDSLDDDDGLDYDPDKPVAEKVNSDPDPEESDVHNKLRMLLEVDLLNCSSPTLSDSLSERFLTSYSPKKKSRDRLTKKIIDLPSSSLHLLPFISRFLCGIDKIWKGICRDVLEDLFSRFKYYTRNNQNQKKNKSPRTIEYRLKNVRFICELIKFRVAPVGLIFKMFKMLFYDFSNFNVNIFCLILELVGRFVINLPFARKKMLAVLEDLKLAKKKIKDSNQISLIVYAIDSVLPKERIKKINRLKSKLEMYLSELILIRLKPENINFVCEKIRKLDWSDYEKQQEIERYLIDFFVQLTYKGRHTSVDDITSVFRNFNNKGALISLKIQFIDTLIEHIKSGTTSPNVRDQLRNLGIVRMLGSLADKNIVPAGTIFCVLNNLVDLGHEIPQALKDSSTTINTNSDDPDSLKPPSIPPSKYSTYDPRVPSKIDPPNNLNRLRMSISLMFSASSVLVKDKGNLRRLKKYLPRFQRYVFTKVNVGGDVSFGIMDLFDKLESEGGRESFKKGKKSKQKANPVKLERYESWGECHEVVVEMERREFEEREREGKQGGGGGKVAEDWGDDDPSEEEEEEEEDEEGEGEEEASDDSDNGSEDDSSDLDSESDSDSDDSDSGDEETAQQAYMLKLEEEAFDQQLRMMTLEGLEQNKTIGAGRPRDEVMMHARDLSMAAKKTDEAENPDESTSKSPTPLFPGNGMNFKLIKRGAKGKIEAKSIVVPASHNLARAVGRAEEDELNAQREKEALKKKIVNYAETAGEAGGNVYMQEDRLVKNKNRRMLDSGEIDRQFGPQHPNPQNFPKHTPPARCF</sequence>
<dbReference type="EMBL" id="BRXW01000919">
    <property type="protein sequence ID" value="GMH79602.1"/>
    <property type="molecule type" value="Genomic_DNA"/>
</dbReference>
<dbReference type="SUPFAM" id="SSF48371">
    <property type="entry name" value="ARM repeat"/>
    <property type="match status" value="2"/>
</dbReference>
<dbReference type="GO" id="GO:0035145">
    <property type="term" value="C:exon-exon junction complex"/>
    <property type="evidence" value="ECO:0007669"/>
    <property type="project" value="TreeGrafter"/>
</dbReference>
<proteinExistence type="predicted"/>
<feature type="region of interest" description="Disordered" evidence="2">
    <location>
        <begin position="1"/>
        <end position="186"/>
    </location>
</feature>
<accession>A0A9W7AWH4</accession>
<dbReference type="PANTHER" id="PTHR12839">
    <property type="entry name" value="NONSENSE-MEDIATED MRNA DECAY PROTEIN 2 UP-FRAMESHIFT SUPPRESSOR 2"/>
    <property type="match status" value="1"/>
</dbReference>
<evidence type="ECO:0000259" key="3">
    <source>
        <dbReference type="SMART" id="SM00543"/>
    </source>
</evidence>
<dbReference type="GO" id="GO:0005737">
    <property type="term" value="C:cytoplasm"/>
    <property type="evidence" value="ECO:0007669"/>
    <property type="project" value="TreeGrafter"/>
</dbReference>
<feature type="compositionally biased region" description="Basic and acidic residues" evidence="2">
    <location>
        <begin position="153"/>
        <end position="186"/>
    </location>
</feature>
<dbReference type="SMART" id="SM00543">
    <property type="entry name" value="MIF4G"/>
    <property type="match status" value="1"/>
</dbReference>
<dbReference type="GO" id="GO:0000184">
    <property type="term" value="P:nuclear-transcribed mRNA catabolic process, nonsense-mediated decay"/>
    <property type="evidence" value="ECO:0007669"/>
    <property type="project" value="InterPro"/>
</dbReference>
<feature type="compositionally biased region" description="Gly residues" evidence="2">
    <location>
        <begin position="1"/>
        <end position="16"/>
    </location>
</feature>
<feature type="region of interest" description="Disordered" evidence="2">
    <location>
        <begin position="1155"/>
        <end position="1238"/>
    </location>
</feature>